<name>A0A6L6HTZ4_9RHOB</name>
<keyword evidence="5" id="KW-1185">Reference proteome</keyword>
<evidence type="ECO:0000256" key="1">
    <source>
        <dbReference type="ARBA" id="ARBA00023002"/>
    </source>
</evidence>
<dbReference type="EMBL" id="WMBT01000011">
    <property type="protein sequence ID" value="MTE01585.1"/>
    <property type="molecule type" value="Genomic_DNA"/>
</dbReference>
<dbReference type="Gene3D" id="3.50.50.60">
    <property type="entry name" value="FAD/NAD(P)-binding domain"/>
    <property type="match status" value="1"/>
</dbReference>
<dbReference type="PANTHER" id="PTHR13789:SF268">
    <property type="entry name" value="5-METHYLPHENAZINE-1-CARBOXYLATE 1-MONOOXYGENASE"/>
    <property type="match status" value="1"/>
</dbReference>
<proteinExistence type="predicted"/>
<dbReference type="NCBIfam" id="NF005720">
    <property type="entry name" value="PRK07538.1"/>
    <property type="match status" value="1"/>
</dbReference>
<dbReference type="PANTHER" id="PTHR13789">
    <property type="entry name" value="MONOOXYGENASE"/>
    <property type="match status" value="1"/>
</dbReference>
<dbReference type="RefSeq" id="WP_154765665.1">
    <property type="nucleotide sequence ID" value="NZ_WMBT01000011.1"/>
</dbReference>
<evidence type="ECO:0000259" key="3">
    <source>
        <dbReference type="Pfam" id="PF01494"/>
    </source>
</evidence>
<sequence length="410" mass="44376">MKVMIAGAGIGGLTTALMLHERGIDCQLYEAAPTIRELGVGINILPHAIRELAELGLLPTLDRIAIRTSGLFYMNRQGQEIWREPRGVEAGHDVPQFSIHRGRLHSMLHEAVLDRLGGGAILPGRRATGFSQDGGGVTLCLEDGGTAQGDVLIGADGVHSRIRAQMHPDEAGLRWNGVMMWRGAVEWPAFADGRTMVVAGGFVYKLVLYPIAPGSRPGTVLMNWVVCYRAASEGARPPAREDWNRRGTLDELMPHVRAFDTDVIDLEALVAATPEFFEYPMCDRDPLPFWSRGRVTLLGDAAHPMYPVGSNGASQAILDARALADLLARGGDVPGALAAYDAARRPLVARVVALNRKGGPEGVIDEVERRAPDGFDDLDAVITPEERQAIVRGYAATAGFSQDQTRLRRA</sequence>
<dbReference type="InterPro" id="IPR050493">
    <property type="entry name" value="FAD-dep_Monooxygenase_BioMet"/>
</dbReference>
<dbReference type="GO" id="GO:0004497">
    <property type="term" value="F:monooxygenase activity"/>
    <property type="evidence" value="ECO:0007669"/>
    <property type="project" value="UniProtKB-KW"/>
</dbReference>
<protein>
    <submittedName>
        <fullName evidence="4">Flavin-dependent oxidoreductase</fullName>
    </submittedName>
</protein>
<feature type="domain" description="FAD-binding" evidence="3">
    <location>
        <begin position="2"/>
        <end position="353"/>
    </location>
</feature>
<evidence type="ECO:0000313" key="5">
    <source>
        <dbReference type="Proteomes" id="UP000481417"/>
    </source>
</evidence>
<gene>
    <name evidence="4" type="ORF">GIY56_14955</name>
</gene>
<comment type="caution">
    <text evidence="4">The sequence shown here is derived from an EMBL/GenBank/DDBJ whole genome shotgun (WGS) entry which is preliminary data.</text>
</comment>
<evidence type="ECO:0000256" key="2">
    <source>
        <dbReference type="ARBA" id="ARBA00023033"/>
    </source>
</evidence>
<evidence type="ECO:0000313" key="4">
    <source>
        <dbReference type="EMBL" id="MTE01585.1"/>
    </source>
</evidence>
<dbReference type="PRINTS" id="PR00420">
    <property type="entry name" value="RNGMNOXGNASE"/>
</dbReference>
<keyword evidence="1" id="KW-0560">Oxidoreductase</keyword>
<dbReference type="Pfam" id="PF01494">
    <property type="entry name" value="FAD_binding_3"/>
    <property type="match status" value="1"/>
</dbReference>
<dbReference type="Gene3D" id="3.30.9.30">
    <property type="match status" value="1"/>
</dbReference>
<dbReference type="AlphaFoldDB" id="A0A6L6HTZ4"/>
<dbReference type="InterPro" id="IPR002938">
    <property type="entry name" value="FAD-bd"/>
</dbReference>
<dbReference type="GO" id="GO:0071949">
    <property type="term" value="F:FAD binding"/>
    <property type="evidence" value="ECO:0007669"/>
    <property type="project" value="InterPro"/>
</dbReference>
<dbReference type="Proteomes" id="UP000481417">
    <property type="component" value="Unassembled WGS sequence"/>
</dbReference>
<accession>A0A6L6HTZ4</accession>
<dbReference type="SUPFAM" id="SSF54373">
    <property type="entry name" value="FAD-linked reductases, C-terminal domain"/>
    <property type="match status" value="1"/>
</dbReference>
<reference evidence="4 5" key="1">
    <citation type="submission" date="2019-11" db="EMBL/GenBank/DDBJ databases">
        <authorList>
            <person name="Lang L."/>
        </authorList>
    </citation>
    <scope>NUCLEOTIDE SEQUENCE [LARGE SCALE GENOMIC DNA]</scope>
    <source>
        <strain evidence="4 5">YIM 132242</strain>
    </source>
</reference>
<keyword evidence="2" id="KW-0503">Monooxygenase</keyword>
<organism evidence="4 5">
    <name type="scientific">Paracoccus lichenicola</name>
    <dbReference type="NCBI Taxonomy" id="2665644"/>
    <lineage>
        <taxon>Bacteria</taxon>
        <taxon>Pseudomonadati</taxon>
        <taxon>Pseudomonadota</taxon>
        <taxon>Alphaproteobacteria</taxon>
        <taxon>Rhodobacterales</taxon>
        <taxon>Paracoccaceae</taxon>
        <taxon>Paracoccus</taxon>
    </lineage>
</organism>
<dbReference type="SUPFAM" id="SSF51905">
    <property type="entry name" value="FAD/NAD(P)-binding domain"/>
    <property type="match status" value="1"/>
</dbReference>
<dbReference type="InterPro" id="IPR036188">
    <property type="entry name" value="FAD/NAD-bd_sf"/>
</dbReference>